<feature type="transmembrane region" description="Helical" evidence="1">
    <location>
        <begin position="287"/>
        <end position="307"/>
    </location>
</feature>
<feature type="transmembrane region" description="Helical" evidence="1">
    <location>
        <begin position="254"/>
        <end position="275"/>
    </location>
</feature>
<keyword evidence="1" id="KW-1133">Transmembrane helix</keyword>
<dbReference type="Pfam" id="PF16980">
    <property type="entry name" value="CitMHS_2"/>
    <property type="match status" value="1"/>
</dbReference>
<protein>
    <submittedName>
        <fullName evidence="2">DUF1646 domain-containing protein</fullName>
    </submittedName>
</protein>
<feature type="transmembrane region" description="Helical" evidence="1">
    <location>
        <begin position="177"/>
        <end position="195"/>
    </location>
</feature>
<dbReference type="AlphaFoldDB" id="A0A4Q9KF18"/>
<dbReference type="Proteomes" id="UP000292373">
    <property type="component" value="Unassembled WGS sequence"/>
</dbReference>
<feature type="transmembrane region" description="Helical" evidence="1">
    <location>
        <begin position="38"/>
        <end position="56"/>
    </location>
</feature>
<sequence>MTVAWWSVIPFAVLLLSIAILPLVPATAHAWEHNRTKLAVALACGLPVAVWFVVAGHGTEVVHALWEYVQFICLLLALFVVSGGIFLAGDIRATPRNNTIFLAIGGLIASFIGTTGAAMLLIRPLLNTNRERAHRVHTVVFTIFVVANCGGLLTPLGDPPLFLGFLRGVPFEWTLSLWPQWLFVNVLLLATYYGLDRRAYARETPEAIAWDDTSQSPLRVVGKIHFVFFALVIAAVAFVPSLDLHALETGHATWAQAIPWRELVFLLAAVLSFFLGDREVRFAYNQFSWAPILEVAALFIGIFLAMIPALNFLAQVAPRLPLGEVTFFVFTGGLSAFLDNAPTYATFYEMASQLPGDPRIGLAPGVPEAYLVSISLGSVLCGAITYIGNGPNFMVKAVADDAGVTMPSFGGYLGWSVRHLVPTLAAMALIFIADGVVWTALGLALAVGLLVRAVLLARAHVHPVDAS</sequence>
<feature type="transmembrane region" description="Helical" evidence="1">
    <location>
        <begin position="138"/>
        <end position="157"/>
    </location>
</feature>
<dbReference type="RefSeq" id="WP_131167621.1">
    <property type="nucleotide sequence ID" value="NZ_SDMQ01000004.1"/>
</dbReference>
<dbReference type="OrthoDB" id="9765532at2"/>
<feature type="transmembrane region" description="Helical" evidence="1">
    <location>
        <begin position="224"/>
        <end position="242"/>
    </location>
</feature>
<dbReference type="EMBL" id="SDMQ01000004">
    <property type="protein sequence ID" value="TBT85972.1"/>
    <property type="molecule type" value="Genomic_DNA"/>
</dbReference>
<name>A0A4Q9KF18_9ACTN</name>
<reference evidence="2 3" key="1">
    <citation type="submission" date="2019-01" db="EMBL/GenBank/DDBJ databases">
        <title>Lactibacter flavus gen. nov., sp. nov., a novel bacterium of the family Propionibacteriaceae isolated from raw milk and dairy products.</title>
        <authorList>
            <person name="Huptas C."/>
            <person name="Wenning M."/>
            <person name="Breitenwieser F."/>
            <person name="Doll E."/>
            <person name="Von Neubeck M."/>
            <person name="Busse H.-J."/>
            <person name="Scherer S."/>
        </authorList>
    </citation>
    <scope>NUCLEOTIDE SEQUENCE [LARGE SCALE GENOMIC DNA]</scope>
    <source>
        <strain evidence="2 3">KCTC 33808</strain>
    </source>
</reference>
<keyword evidence="3" id="KW-1185">Reference proteome</keyword>
<feature type="transmembrane region" description="Helical" evidence="1">
    <location>
        <begin position="369"/>
        <end position="388"/>
    </location>
</feature>
<gene>
    <name evidence="2" type="ORF">ET989_05870</name>
</gene>
<evidence type="ECO:0000313" key="2">
    <source>
        <dbReference type="EMBL" id="TBT85972.1"/>
    </source>
</evidence>
<evidence type="ECO:0000256" key="1">
    <source>
        <dbReference type="SAM" id="Phobius"/>
    </source>
</evidence>
<organism evidence="2 3">
    <name type="scientific">Propioniciclava sinopodophylli</name>
    <dbReference type="NCBI Taxonomy" id="1837344"/>
    <lineage>
        <taxon>Bacteria</taxon>
        <taxon>Bacillati</taxon>
        <taxon>Actinomycetota</taxon>
        <taxon>Actinomycetes</taxon>
        <taxon>Propionibacteriales</taxon>
        <taxon>Propionibacteriaceae</taxon>
        <taxon>Propioniciclava</taxon>
    </lineage>
</organism>
<keyword evidence="1" id="KW-0472">Membrane</keyword>
<feature type="transmembrane region" description="Helical" evidence="1">
    <location>
        <begin position="100"/>
        <end position="126"/>
    </location>
</feature>
<feature type="transmembrane region" description="Helical" evidence="1">
    <location>
        <begin position="68"/>
        <end position="88"/>
    </location>
</feature>
<evidence type="ECO:0000313" key="3">
    <source>
        <dbReference type="Proteomes" id="UP000292373"/>
    </source>
</evidence>
<comment type="caution">
    <text evidence="2">The sequence shown here is derived from an EMBL/GenBank/DDBJ whole genome shotgun (WGS) entry which is preliminary data.</text>
</comment>
<feature type="transmembrane region" description="Helical" evidence="1">
    <location>
        <begin position="424"/>
        <end position="451"/>
    </location>
</feature>
<proteinExistence type="predicted"/>
<keyword evidence="1" id="KW-0812">Transmembrane</keyword>
<accession>A0A4Q9KF18</accession>
<dbReference type="InterPro" id="IPR031566">
    <property type="entry name" value="CitMHS_2"/>
</dbReference>
<feature type="transmembrane region" description="Helical" evidence="1">
    <location>
        <begin position="327"/>
        <end position="348"/>
    </location>
</feature>